<evidence type="ECO:0000256" key="11">
    <source>
        <dbReference type="ARBA" id="ARBA00035120"/>
    </source>
</evidence>
<comment type="subcellular location">
    <subcellularLocation>
        <location evidence="1 14">Cell membrane</location>
        <topology evidence="1 14">Multi-pass membrane protein</topology>
    </subcellularLocation>
</comment>
<organism evidence="15 16">
    <name type="scientific">Cohnella ginsengisoli</name>
    <dbReference type="NCBI Taxonomy" id="425004"/>
    <lineage>
        <taxon>Bacteria</taxon>
        <taxon>Bacillati</taxon>
        <taxon>Bacillota</taxon>
        <taxon>Bacilli</taxon>
        <taxon>Bacillales</taxon>
        <taxon>Paenibacillaceae</taxon>
        <taxon>Cohnella</taxon>
    </lineage>
</organism>
<comment type="function">
    <text evidence="13 14">Fluoride-specific ion channel. Important for reducing fluoride concentration in the cell, thus reducing its toxicity.</text>
</comment>
<dbReference type="Pfam" id="PF02537">
    <property type="entry name" value="CRCB"/>
    <property type="match status" value="1"/>
</dbReference>
<dbReference type="PANTHER" id="PTHR28259:SF16">
    <property type="entry name" value="FLUORIDE-SPECIFIC ION CHANNEL FLUC 2"/>
    <property type="match status" value="1"/>
</dbReference>
<name>A0A9X4KDH0_9BACL</name>
<keyword evidence="5 14" id="KW-0479">Metal-binding</keyword>
<evidence type="ECO:0000256" key="13">
    <source>
        <dbReference type="ARBA" id="ARBA00049940"/>
    </source>
</evidence>
<keyword evidence="8 14" id="KW-0406">Ion transport</keyword>
<comment type="activity regulation">
    <text evidence="14">Na(+) is not transported, but it plays an essential structural role and its presence is essential for fluoride channel function.</text>
</comment>
<dbReference type="GO" id="GO:0140114">
    <property type="term" value="P:cellular detoxification of fluoride"/>
    <property type="evidence" value="ECO:0007669"/>
    <property type="project" value="UniProtKB-UniRule"/>
</dbReference>
<keyword evidence="9 14" id="KW-0472">Membrane</keyword>
<keyword evidence="4 14" id="KW-0812">Transmembrane</keyword>
<feature type="transmembrane region" description="Helical" evidence="14">
    <location>
        <begin position="61"/>
        <end position="79"/>
    </location>
</feature>
<dbReference type="NCBIfam" id="TIGR00494">
    <property type="entry name" value="crcB"/>
    <property type="match status" value="1"/>
</dbReference>
<dbReference type="EMBL" id="JAPDHZ010000002">
    <property type="protein sequence ID" value="MDG0790003.1"/>
    <property type="molecule type" value="Genomic_DNA"/>
</dbReference>
<evidence type="ECO:0000256" key="12">
    <source>
        <dbReference type="ARBA" id="ARBA00035585"/>
    </source>
</evidence>
<keyword evidence="16" id="KW-1185">Reference proteome</keyword>
<evidence type="ECO:0000256" key="8">
    <source>
        <dbReference type="ARBA" id="ARBA00023065"/>
    </source>
</evidence>
<evidence type="ECO:0000256" key="3">
    <source>
        <dbReference type="ARBA" id="ARBA00022475"/>
    </source>
</evidence>
<sequence length="120" mass="12621">MTYGYEGLVALGGFFGACARYGIGIWGKKRFQARLPVATMLINLSGSFLLGIVAAAGGTEVSLLVGTGFMGAYTTFSAFNAENIQLWRSGAWRTFAVYVAGSYVLGVVLAWAGYALGSLL</sequence>
<protein>
    <recommendedName>
        <fullName evidence="14">Fluoride-specific ion channel FluC</fullName>
    </recommendedName>
</protein>
<feature type="transmembrane region" description="Helical" evidence="14">
    <location>
        <begin position="35"/>
        <end position="55"/>
    </location>
</feature>
<comment type="catalytic activity">
    <reaction evidence="12">
        <text>fluoride(in) = fluoride(out)</text>
        <dbReference type="Rhea" id="RHEA:76159"/>
        <dbReference type="ChEBI" id="CHEBI:17051"/>
    </reaction>
    <physiologicalReaction direction="left-to-right" evidence="12">
        <dbReference type="Rhea" id="RHEA:76160"/>
    </physiologicalReaction>
</comment>
<evidence type="ECO:0000256" key="14">
    <source>
        <dbReference type="HAMAP-Rule" id="MF_00454"/>
    </source>
</evidence>
<accession>A0A9X4KDH0</accession>
<keyword evidence="7 14" id="KW-0915">Sodium</keyword>
<dbReference type="RefSeq" id="WP_277563885.1">
    <property type="nucleotide sequence ID" value="NZ_JAPDHZ010000002.1"/>
</dbReference>
<evidence type="ECO:0000256" key="9">
    <source>
        <dbReference type="ARBA" id="ARBA00023136"/>
    </source>
</evidence>
<keyword evidence="3 14" id="KW-1003">Cell membrane</keyword>
<proteinExistence type="inferred from homology"/>
<evidence type="ECO:0000256" key="10">
    <source>
        <dbReference type="ARBA" id="ARBA00023303"/>
    </source>
</evidence>
<feature type="transmembrane region" description="Helical" evidence="14">
    <location>
        <begin position="6"/>
        <end position="23"/>
    </location>
</feature>
<keyword evidence="6 14" id="KW-1133">Transmembrane helix</keyword>
<feature type="binding site" evidence="14">
    <location>
        <position position="74"/>
    </location>
    <ligand>
        <name>Na(+)</name>
        <dbReference type="ChEBI" id="CHEBI:29101"/>
        <note>structural</note>
    </ligand>
</feature>
<keyword evidence="10 14" id="KW-0407">Ion channel</keyword>
<dbReference type="InterPro" id="IPR003691">
    <property type="entry name" value="FluC"/>
</dbReference>
<dbReference type="GO" id="GO:0005886">
    <property type="term" value="C:plasma membrane"/>
    <property type="evidence" value="ECO:0007669"/>
    <property type="project" value="UniProtKB-SubCell"/>
</dbReference>
<evidence type="ECO:0000256" key="2">
    <source>
        <dbReference type="ARBA" id="ARBA00022448"/>
    </source>
</evidence>
<reference evidence="15 16" key="1">
    <citation type="submission" date="2022-10" db="EMBL/GenBank/DDBJ databases">
        <title>Comparative genomic analysis of Cohnella hashimotonis sp. nov., isolated from the International Space Station.</title>
        <authorList>
            <person name="Simpson A."/>
            <person name="Venkateswaran K."/>
        </authorList>
    </citation>
    <scope>NUCLEOTIDE SEQUENCE [LARGE SCALE GENOMIC DNA]</scope>
    <source>
        <strain evidence="15 16">DSM 18997</strain>
    </source>
</reference>
<evidence type="ECO:0000256" key="6">
    <source>
        <dbReference type="ARBA" id="ARBA00022989"/>
    </source>
</evidence>
<evidence type="ECO:0000256" key="4">
    <source>
        <dbReference type="ARBA" id="ARBA00022692"/>
    </source>
</evidence>
<evidence type="ECO:0000256" key="1">
    <source>
        <dbReference type="ARBA" id="ARBA00004651"/>
    </source>
</evidence>
<feature type="transmembrane region" description="Helical" evidence="14">
    <location>
        <begin position="91"/>
        <end position="114"/>
    </location>
</feature>
<dbReference type="GO" id="GO:0046872">
    <property type="term" value="F:metal ion binding"/>
    <property type="evidence" value="ECO:0007669"/>
    <property type="project" value="UniProtKB-KW"/>
</dbReference>
<comment type="caution">
    <text evidence="15">The sequence shown here is derived from an EMBL/GenBank/DDBJ whole genome shotgun (WGS) entry which is preliminary data.</text>
</comment>
<dbReference type="HAMAP" id="MF_00454">
    <property type="entry name" value="FluC"/>
    <property type="match status" value="1"/>
</dbReference>
<keyword evidence="2 14" id="KW-0813">Transport</keyword>
<comment type="similarity">
    <text evidence="11 14">Belongs to the fluoride channel Fluc/FEX (TC 1.A.43) family.</text>
</comment>
<evidence type="ECO:0000256" key="7">
    <source>
        <dbReference type="ARBA" id="ARBA00023053"/>
    </source>
</evidence>
<evidence type="ECO:0000313" key="16">
    <source>
        <dbReference type="Proteomes" id="UP001153387"/>
    </source>
</evidence>
<dbReference type="AlphaFoldDB" id="A0A9X4KDH0"/>
<dbReference type="GO" id="GO:0062054">
    <property type="term" value="F:fluoride channel activity"/>
    <property type="evidence" value="ECO:0007669"/>
    <property type="project" value="UniProtKB-UniRule"/>
</dbReference>
<dbReference type="PANTHER" id="PTHR28259">
    <property type="entry name" value="FLUORIDE EXPORT PROTEIN 1-RELATED"/>
    <property type="match status" value="1"/>
</dbReference>
<feature type="binding site" evidence="14">
    <location>
        <position position="71"/>
    </location>
    <ligand>
        <name>Na(+)</name>
        <dbReference type="ChEBI" id="CHEBI:29101"/>
        <note>structural</note>
    </ligand>
</feature>
<evidence type="ECO:0000313" key="15">
    <source>
        <dbReference type="EMBL" id="MDG0790003.1"/>
    </source>
</evidence>
<gene>
    <name evidence="14 15" type="primary">crcB</name>
    <name evidence="14" type="synonym">fluC</name>
    <name evidence="15" type="ORF">OMP38_03400</name>
</gene>
<evidence type="ECO:0000256" key="5">
    <source>
        <dbReference type="ARBA" id="ARBA00022723"/>
    </source>
</evidence>
<dbReference type="Proteomes" id="UP001153387">
    <property type="component" value="Unassembled WGS sequence"/>
</dbReference>